<organism evidence="1 2">
    <name type="scientific">Winogradskyella luteola</name>
    <dbReference type="NCBI Taxonomy" id="2828330"/>
    <lineage>
        <taxon>Bacteria</taxon>
        <taxon>Pseudomonadati</taxon>
        <taxon>Bacteroidota</taxon>
        <taxon>Flavobacteriia</taxon>
        <taxon>Flavobacteriales</taxon>
        <taxon>Flavobacteriaceae</taxon>
        <taxon>Winogradskyella</taxon>
    </lineage>
</organism>
<keyword evidence="2" id="KW-1185">Reference proteome</keyword>
<protein>
    <submittedName>
        <fullName evidence="1">Uncharacterized protein</fullName>
    </submittedName>
</protein>
<dbReference type="Proteomes" id="UP001138894">
    <property type="component" value="Unassembled WGS sequence"/>
</dbReference>
<accession>A0A9X1JPK6</accession>
<comment type="caution">
    <text evidence="1">The sequence shown here is derived from an EMBL/GenBank/DDBJ whole genome shotgun (WGS) entry which is preliminary data.</text>
</comment>
<dbReference type="RefSeq" id="WP_218545355.1">
    <property type="nucleotide sequence ID" value="NZ_JAGSPD010000004.1"/>
</dbReference>
<sequence length="223" mass="26269">MMTIKKSTENLYSIFSKYTIEGNLRARSCDCCVSDEEIKQLLSKPMRKLTENDLYHFMTSATTTFGCINDYKHFLPRILELMQNTEVVNDFTTFEKLNYNKWKTWDTNEINAIVNYFEALLINALDKNSKNINDFILLNLEYNKFEKLSDILTKSNSKKLIYEIVEGEINGYFYKVDDRLLRFYSSKKMLDKVEALFFETNDKELANRVSIAYSLLESRRAST</sequence>
<evidence type="ECO:0000313" key="1">
    <source>
        <dbReference type="EMBL" id="MBV7268809.1"/>
    </source>
</evidence>
<proteinExistence type="predicted"/>
<gene>
    <name evidence="1" type="ORF">KCG49_06375</name>
</gene>
<dbReference type="AlphaFoldDB" id="A0A9X1JPK6"/>
<evidence type="ECO:0000313" key="2">
    <source>
        <dbReference type="Proteomes" id="UP001138894"/>
    </source>
</evidence>
<reference evidence="1" key="1">
    <citation type="submission" date="2021-04" db="EMBL/GenBank/DDBJ databases">
        <authorList>
            <person name="Pira H."/>
            <person name="Risdian C."/>
            <person name="Wink J."/>
        </authorList>
    </citation>
    <scope>NUCLEOTIDE SEQUENCE</scope>
    <source>
        <strain evidence="1">WHY3</strain>
    </source>
</reference>
<dbReference type="EMBL" id="JAGSPD010000004">
    <property type="protein sequence ID" value="MBV7268809.1"/>
    <property type="molecule type" value="Genomic_DNA"/>
</dbReference>
<name>A0A9X1JPK6_9FLAO</name>